<dbReference type="RefSeq" id="WP_264788326.1">
    <property type="nucleotide sequence ID" value="NZ_AP026867.1"/>
</dbReference>
<protein>
    <submittedName>
        <fullName evidence="1">Uncharacterized protein</fullName>
    </submittedName>
</protein>
<dbReference type="AlphaFoldDB" id="A0A915YHA1"/>
<reference evidence="1" key="1">
    <citation type="submission" date="2022-09" db="EMBL/GenBank/DDBJ databases">
        <title>Aureispira anguillicida sp. nov., isolated from Leptocephalus of Japanese eel Anguilla japonica.</title>
        <authorList>
            <person name="Yuasa K."/>
            <person name="Mekata T."/>
            <person name="Ikunari K."/>
        </authorList>
    </citation>
    <scope>NUCLEOTIDE SEQUENCE</scope>
    <source>
        <strain evidence="1">EL160426</strain>
    </source>
</reference>
<dbReference type="EMBL" id="AP026867">
    <property type="protein sequence ID" value="BDS12994.1"/>
    <property type="molecule type" value="Genomic_DNA"/>
</dbReference>
<proteinExistence type="predicted"/>
<organism evidence="1 3">
    <name type="scientific">Aureispira anguillae</name>
    <dbReference type="NCBI Taxonomy" id="2864201"/>
    <lineage>
        <taxon>Bacteria</taxon>
        <taxon>Pseudomonadati</taxon>
        <taxon>Bacteroidota</taxon>
        <taxon>Saprospiria</taxon>
        <taxon>Saprospirales</taxon>
        <taxon>Saprospiraceae</taxon>
        <taxon>Aureispira</taxon>
    </lineage>
</organism>
<evidence type="ECO:0000313" key="1">
    <source>
        <dbReference type="EMBL" id="BDS12994.1"/>
    </source>
</evidence>
<keyword evidence="3" id="KW-1185">Reference proteome</keyword>
<dbReference type="EMBL" id="AP026867">
    <property type="protein sequence ID" value="BDS13057.1"/>
    <property type="molecule type" value="Genomic_DNA"/>
</dbReference>
<gene>
    <name evidence="1" type="ORF">AsAng_0037220</name>
    <name evidence="2" type="ORF">AsAng_0037850</name>
</gene>
<evidence type="ECO:0000313" key="2">
    <source>
        <dbReference type="EMBL" id="BDS13057.1"/>
    </source>
</evidence>
<dbReference type="KEGG" id="aup:AsAng_0037220"/>
<name>A0A915YHA1_9BACT</name>
<sequence length="243" mass="26768">MSTKNEVIRIYTPISADLCVPTPHVMIRGKLSYMPLPDDVPAEYELITDVEELGGIVDKKYSLISNSSEKGHEEEGRLELILGVKPNIAQVGKVGEDGYTEAETHPAKIMVKVGLDGDSLQIFPSSTAISNSLVIDGTYGKDTLEVIAKLARNGSYLKIDGMHIDADDDKHFTAKMVERRFSHDGTSAGDKNHLYPKALASDEQTTIRTIEKMNTFLDGFVYLEIPVYQGVGVNMTLETVYVK</sequence>
<dbReference type="KEGG" id="aup:AsAng_0037850"/>
<dbReference type="Proteomes" id="UP001060919">
    <property type="component" value="Chromosome"/>
</dbReference>
<accession>A0A915YHA1</accession>
<evidence type="ECO:0000313" key="3">
    <source>
        <dbReference type="Proteomes" id="UP001060919"/>
    </source>
</evidence>